<evidence type="ECO:0000313" key="3">
    <source>
        <dbReference type="EMBL" id="MCJ8145530.1"/>
    </source>
</evidence>
<dbReference type="Proteomes" id="UP001139701">
    <property type="component" value="Unassembled WGS sequence"/>
</dbReference>
<keyword evidence="4" id="KW-1185">Reference proteome</keyword>
<keyword evidence="1" id="KW-0175">Coiled coil</keyword>
<sequence length="156" mass="18147">MRQFLFAMGFAFLAMCTSQTYATTVTKQSLAKQEVIDTQKLKTIWQDYQKNIQQMNQEIPSLQAEQDQQKRNARVYTFNRNLEQSKALLKHLVLSNQTAVKLRQSMTNHATKYQNVFKLATLDKTTSSQRNTFERLNAQTDVIYQNMQKTASQLPN</sequence>
<feature type="chain" id="PRO_5040997968" evidence="2">
    <location>
        <begin position="23"/>
        <end position="156"/>
    </location>
</feature>
<gene>
    <name evidence="3" type="ORF">MKI79_01125</name>
</gene>
<dbReference type="EMBL" id="JAKUML010000001">
    <property type="protein sequence ID" value="MCJ8145530.1"/>
    <property type="molecule type" value="Genomic_DNA"/>
</dbReference>
<accession>A0A9X1WV46</accession>
<evidence type="ECO:0000313" key="4">
    <source>
        <dbReference type="Proteomes" id="UP001139701"/>
    </source>
</evidence>
<feature type="signal peptide" evidence="2">
    <location>
        <begin position="1"/>
        <end position="22"/>
    </location>
</feature>
<keyword evidence="2" id="KW-0732">Signal</keyword>
<dbReference type="RefSeq" id="WP_241570227.1">
    <property type="nucleotide sequence ID" value="NZ_JAKUML010000001.1"/>
</dbReference>
<name>A0A9X1WV46_9GAMM</name>
<proteinExistence type="predicted"/>
<feature type="coiled-coil region" evidence="1">
    <location>
        <begin position="45"/>
        <end position="72"/>
    </location>
</feature>
<organism evidence="3 4">
    <name type="scientific">Acinetobacter sedimenti</name>
    <dbReference type="NCBI Taxonomy" id="2919922"/>
    <lineage>
        <taxon>Bacteria</taxon>
        <taxon>Pseudomonadati</taxon>
        <taxon>Pseudomonadota</taxon>
        <taxon>Gammaproteobacteria</taxon>
        <taxon>Moraxellales</taxon>
        <taxon>Moraxellaceae</taxon>
        <taxon>Acinetobacter</taxon>
    </lineage>
</organism>
<dbReference type="AlphaFoldDB" id="A0A9X1WV46"/>
<protein>
    <submittedName>
        <fullName evidence="3">Uncharacterized protein</fullName>
    </submittedName>
</protein>
<evidence type="ECO:0000256" key="1">
    <source>
        <dbReference type="SAM" id="Coils"/>
    </source>
</evidence>
<comment type="caution">
    <text evidence="3">The sequence shown here is derived from an EMBL/GenBank/DDBJ whole genome shotgun (WGS) entry which is preliminary data.</text>
</comment>
<evidence type="ECO:0000256" key="2">
    <source>
        <dbReference type="SAM" id="SignalP"/>
    </source>
</evidence>
<reference evidence="3" key="1">
    <citation type="submission" date="2022-02" db="EMBL/GenBank/DDBJ databases">
        <title>Acinetobacter A3.8 sp. nov., isolated from Sediment (Zhairuo Island).</title>
        <authorList>
            <person name="Zheng K."/>
        </authorList>
    </citation>
    <scope>NUCLEOTIDE SEQUENCE</scope>
    <source>
        <strain evidence="3">A3.8</strain>
    </source>
</reference>